<dbReference type="InterPro" id="IPR050951">
    <property type="entry name" value="Retrovirus_Pol_polyprotein"/>
</dbReference>
<dbReference type="FunFam" id="1.10.340.70:FF:000001">
    <property type="entry name" value="Retrovirus-related Pol polyprotein from transposon gypsy-like Protein"/>
    <property type="match status" value="1"/>
</dbReference>
<evidence type="ECO:0000313" key="10">
    <source>
        <dbReference type="EMBL" id="KAG2957704.1"/>
    </source>
</evidence>
<feature type="domain" description="Integrase zinc-binding" evidence="8">
    <location>
        <begin position="177"/>
        <end position="232"/>
    </location>
</feature>
<comment type="caution">
    <text evidence="9">The sequence shown here is derived from an EMBL/GenBank/DDBJ whole genome shotgun (WGS) entry which is preliminary data.</text>
</comment>
<evidence type="ECO:0000256" key="5">
    <source>
        <dbReference type="ARBA" id="ARBA00022801"/>
    </source>
</evidence>
<dbReference type="Proteomes" id="UP000697107">
    <property type="component" value="Unassembled WGS sequence"/>
</dbReference>
<protein>
    <recommendedName>
        <fullName evidence="12">Integrase zinc-binding domain-containing protein</fullName>
    </recommendedName>
</protein>
<name>A0A8T0Y645_9STRA</name>
<dbReference type="Pfam" id="PF17917">
    <property type="entry name" value="RT_RNaseH"/>
    <property type="match status" value="1"/>
</dbReference>
<keyword evidence="6" id="KW-0695">RNA-directed DNA polymerase</keyword>
<dbReference type="VEuPathDB" id="FungiDB:PC110_g12279"/>
<evidence type="ECO:0000256" key="2">
    <source>
        <dbReference type="ARBA" id="ARBA00022695"/>
    </source>
</evidence>
<dbReference type="EMBL" id="RCML01002503">
    <property type="protein sequence ID" value="KAG2957704.1"/>
    <property type="molecule type" value="Genomic_DNA"/>
</dbReference>
<dbReference type="Gene3D" id="1.10.340.70">
    <property type="match status" value="1"/>
</dbReference>
<dbReference type="CDD" id="cd09274">
    <property type="entry name" value="RNase_HI_RT_Ty3"/>
    <property type="match status" value="1"/>
</dbReference>
<evidence type="ECO:0000259" key="8">
    <source>
        <dbReference type="Pfam" id="PF17921"/>
    </source>
</evidence>
<keyword evidence="2" id="KW-0548">Nucleotidyltransferase</keyword>
<dbReference type="Gene3D" id="3.10.20.370">
    <property type="match status" value="1"/>
</dbReference>
<evidence type="ECO:0008006" key="12">
    <source>
        <dbReference type="Google" id="ProtNLM"/>
    </source>
</evidence>
<evidence type="ECO:0000313" key="9">
    <source>
        <dbReference type="EMBL" id="KAG2809793.1"/>
    </source>
</evidence>
<dbReference type="PANTHER" id="PTHR37984:SF5">
    <property type="entry name" value="PROTEIN NYNRIN-LIKE"/>
    <property type="match status" value="1"/>
</dbReference>
<dbReference type="PANTHER" id="PTHR37984">
    <property type="entry name" value="PROTEIN CBG26694"/>
    <property type="match status" value="1"/>
</dbReference>
<organism evidence="9 11">
    <name type="scientific">Phytophthora cactorum</name>
    <dbReference type="NCBI Taxonomy" id="29920"/>
    <lineage>
        <taxon>Eukaryota</taxon>
        <taxon>Sar</taxon>
        <taxon>Stramenopiles</taxon>
        <taxon>Oomycota</taxon>
        <taxon>Peronosporomycetes</taxon>
        <taxon>Peronosporales</taxon>
        <taxon>Peronosporaceae</taxon>
        <taxon>Phytophthora</taxon>
    </lineage>
</organism>
<keyword evidence="3" id="KW-0540">Nuclease</keyword>
<keyword evidence="5" id="KW-0378">Hydrolase</keyword>
<dbReference type="GO" id="GO:0003964">
    <property type="term" value="F:RNA-directed DNA polymerase activity"/>
    <property type="evidence" value="ECO:0007669"/>
    <property type="project" value="UniProtKB-KW"/>
</dbReference>
<evidence type="ECO:0000256" key="1">
    <source>
        <dbReference type="ARBA" id="ARBA00022679"/>
    </source>
</evidence>
<dbReference type="GO" id="GO:0004519">
    <property type="term" value="F:endonuclease activity"/>
    <property type="evidence" value="ECO:0007669"/>
    <property type="project" value="UniProtKB-KW"/>
</dbReference>
<proteinExistence type="predicted"/>
<dbReference type="GO" id="GO:0016787">
    <property type="term" value="F:hydrolase activity"/>
    <property type="evidence" value="ECO:0007669"/>
    <property type="project" value="UniProtKB-KW"/>
</dbReference>
<sequence length="236" mass="27426">MMQHDHDPRDRVVYYQSRQLKPVERNYPVHDEELLAMKYALAKFRVYLLGSGPFVDYTDHASLRTAVKSPHISQRMARWLSFLAEYDFRTADANRIGVESVSAPSLSLIDDVKAAYASNADAKQLLTYASAPSDEARRKLAPHLRARAHRYRVHEGLLRYSAVDDDVICIVVPNDYDLRMRIMYEYHDAPTAGHPGREMTYVLLTRDFYWNHQYKWVRKYVRACEVCQRVNPAALS</sequence>
<accession>A0A8T0Y645</accession>
<evidence type="ECO:0000313" key="11">
    <source>
        <dbReference type="Proteomes" id="UP000735874"/>
    </source>
</evidence>
<dbReference type="InterPro" id="IPR041588">
    <property type="entry name" value="Integrase_H2C2"/>
</dbReference>
<keyword evidence="1" id="KW-0808">Transferase</keyword>
<gene>
    <name evidence="9" type="ORF">PC113_g23837</name>
    <name evidence="10" type="ORF">PC118_g23894</name>
</gene>
<feature type="domain" description="Reverse transcriptase RNase H-like" evidence="7">
    <location>
        <begin position="1"/>
        <end position="86"/>
    </location>
</feature>
<evidence type="ECO:0000256" key="6">
    <source>
        <dbReference type="ARBA" id="ARBA00022918"/>
    </source>
</evidence>
<dbReference type="InterPro" id="IPR041373">
    <property type="entry name" value="RT_RNaseH"/>
</dbReference>
<evidence type="ECO:0000256" key="4">
    <source>
        <dbReference type="ARBA" id="ARBA00022759"/>
    </source>
</evidence>
<keyword evidence="4" id="KW-0255">Endonuclease</keyword>
<dbReference type="Proteomes" id="UP000735874">
    <property type="component" value="Unassembled WGS sequence"/>
</dbReference>
<dbReference type="SUPFAM" id="SSF56672">
    <property type="entry name" value="DNA/RNA polymerases"/>
    <property type="match status" value="1"/>
</dbReference>
<dbReference type="Pfam" id="PF17921">
    <property type="entry name" value="Integrase_H2C2"/>
    <property type="match status" value="1"/>
</dbReference>
<evidence type="ECO:0000259" key="7">
    <source>
        <dbReference type="Pfam" id="PF17917"/>
    </source>
</evidence>
<reference evidence="9" key="1">
    <citation type="submission" date="2018-10" db="EMBL/GenBank/DDBJ databases">
        <title>Effector identification in a new, highly contiguous assembly of the strawberry crown rot pathogen Phytophthora cactorum.</title>
        <authorList>
            <person name="Armitage A.D."/>
            <person name="Nellist C.F."/>
            <person name="Bates H."/>
            <person name="Vickerstaff R.J."/>
            <person name="Harrison R.J."/>
        </authorList>
    </citation>
    <scope>NUCLEOTIDE SEQUENCE</scope>
    <source>
        <strain evidence="9">15-7</strain>
        <strain evidence="10">P415</strain>
    </source>
</reference>
<dbReference type="EMBL" id="RCMG01002468">
    <property type="protein sequence ID" value="KAG2809793.1"/>
    <property type="molecule type" value="Genomic_DNA"/>
</dbReference>
<evidence type="ECO:0000256" key="3">
    <source>
        <dbReference type="ARBA" id="ARBA00022722"/>
    </source>
</evidence>
<dbReference type="AlphaFoldDB" id="A0A8T0Y645"/>
<dbReference type="InterPro" id="IPR043502">
    <property type="entry name" value="DNA/RNA_pol_sf"/>
</dbReference>